<dbReference type="SUPFAM" id="SSF52402">
    <property type="entry name" value="Adenine nucleotide alpha hydrolases-like"/>
    <property type="match status" value="1"/>
</dbReference>
<accession>A0A370GSX7</accession>
<evidence type="ECO:0000313" key="2">
    <source>
        <dbReference type="EMBL" id="RDI45023.1"/>
    </source>
</evidence>
<dbReference type="Proteomes" id="UP000255355">
    <property type="component" value="Unassembled WGS sequence"/>
</dbReference>
<gene>
    <name evidence="2" type="ORF">DFR68_11444</name>
</gene>
<feature type="domain" description="Asparagine synthetase" evidence="1">
    <location>
        <begin position="113"/>
        <end position="251"/>
    </location>
</feature>
<dbReference type="OrthoDB" id="4531922at2"/>
<sequence>MENVNLIARLNGRTLDRQPPWQHTGATLTDEIGLAPQTSEPLRHPGAAVIDETALAPQTSEPLQHVADLLGDIAQPNPGARTLTDPEHAARVIAEETRSRTAAVLDKFGGTPAVLLSGGVDSIYLAAVAVALGARPVAVTIVTEGQSDEANAAAAAAALGLRHDIIRLRPDEVVDLARDVVHRLGTSELWEVTAGIPLLAARRSFDEIPDLGAILSGSGADAILAGGRKLTHAPASAAARDEMDRIIRTESAANFRYDRLVPHFHPALLDHYADRMIHVFQTVRWWQLAERFSPTALFGEHQGSPADKLALRIACRDQLPRPIEHLAWAAKAPIQRSSGLMGVLADAARTHAANLPGAHTYTDPRTEDAETVATRLYLSILEHG</sequence>
<dbReference type="GO" id="GO:0004066">
    <property type="term" value="F:asparagine synthase (glutamine-hydrolyzing) activity"/>
    <property type="evidence" value="ECO:0007669"/>
    <property type="project" value="InterPro"/>
</dbReference>
<dbReference type="STRING" id="1210089.GCA_001613165_02734"/>
<keyword evidence="3" id="KW-1185">Reference proteome</keyword>
<proteinExistence type="predicted"/>
<dbReference type="GO" id="GO:0006529">
    <property type="term" value="P:asparagine biosynthetic process"/>
    <property type="evidence" value="ECO:0007669"/>
    <property type="project" value="InterPro"/>
</dbReference>
<organism evidence="2 3">
    <name type="scientific">Nocardia mexicana</name>
    <dbReference type="NCBI Taxonomy" id="279262"/>
    <lineage>
        <taxon>Bacteria</taxon>
        <taxon>Bacillati</taxon>
        <taxon>Actinomycetota</taxon>
        <taxon>Actinomycetes</taxon>
        <taxon>Mycobacteriales</taxon>
        <taxon>Nocardiaceae</taxon>
        <taxon>Nocardia</taxon>
    </lineage>
</organism>
<dbReference type="EMBL" id="QQAZ01000014">
    <property type="protein sequence ID" value="RDI45023.1"/>
    <property type="molecule type" value="Genomic_DNA"/>
</dbReference>
<dbReference type="InterPro" id="IPR014729">
    <property type="entry name" value="Rossmann-like_a/b/a_fold"/>
</dbReference>
<name>A0A370GSX7_9NOCA</name>
<protein>
    <submittedName>
        <fullName evidence="2">Asparagine synthase (Glutamine-hydrolysing)</fullName>
    </submittedName>
</protein>
<reference evidence="2 3" key="1">
    <citation type="submission" date="2018-07" db="EMBL/GenBank/DDBJ databases">
        <title>Genomic Encyclopedia of Type Strains, Phase IV (KMG-IV): sequencing the most valuable type-strain genomes for metagenomic binning, comparative biology and taxonomic classification.</title>
        <authorList>
            <person name="Goeker M."/>
        </authorList>
    </citation>
    <scope>NUCLEOTIDE SEQUENCE [LARGE SCALE GENOMIC DNA]</scope>
    <source>
        <strain evidence="2 3">DSM 44952</strain>
    </source>
</reference>
<dbReference type="Gene3D" id="3.40.50.620">
    <property type="entry name" value="HUPs"/>
    <property type="match status" value="1"/>
</dbReference>
<comment type="caution">
    <text evidence="2">The sequence shown here is derived from an EMBL/GenBank/DDBJ whole genome shotgun (WGS) entry which is preliminary data.</text>
</comment>
<dbReference type="InterPro" id="IPR001962">
    <property type="entry name" value="Asn_synthase"/>
</dbReference>
<evidence type="ECO:0000313" key="3">
    <source>
        <dbReference type="Proteomes" id="UP000255355"/>
    </source>
</evidence>
<evidence type="ECO:0000259" key="1">
    <source>
        <dbReference type="Pfam" id="PF00733"/>
    </source>
</evidence>
<dbReference type="AlphaFoldDB" id="A0A370GSX7"/>
<dbReference type="Pfam" id="PF00733">
    <property type="entry name" value="Asn_synthase"/>
    <property type="match status" value="1"/>
</dbReference>